<dbReference type="InterPro" id="IPR047951">
    <property type="entry name" value="Transpos_ISL3"/>
</dbReference>
<proteinExistence type="predicted"/>
<dbReference type="PANTHER" id="PTHR33498:SF1">
    <property type="entry name" value="TRANSPOSASE FOR INSERTION SEQUENCE ELEMENT IS1557"/>
    <property type="match status" value="1"/>
</dbReference>
<dbReference type="NCBIfam" id="NF033550">
    <property type="entry name" value="transpos_ISL3"/>
    <property type="match status" value="1"/>
</dbReference>
<sequence>MNSTQIFEMALGLEKPWYVKEIKMDQAEGAGHGQIDIYLDFEKGHRFAGGKVYDTMERMWQHLNFFQHTCFLHARVPRVENSTGKVETVQVPWARPGSGFTLLFEAFGMLLIESEMPVNKASGVLDIYPQRLWNIFSYWIKKAYNSDEQSGVKVLGIDETSSKKGHRYVTVAVDMEERRVVHAVPGKGADTIGCIQQHLEARGCEKEQIEQTCIDMSPSFISGILEHFPKASITFDRFHVVKIINEAMDKVRKQERHEFGMLKGYKYNFLKNDKNLSQSGKEAKYNILTLFPTIANAYRLKEMFNEFWSFKSMEEAGGYLTYWCDLVEESGIQPFKKAAKTLLVHWTGIVNYAETKLNNGILEGINSKIQLAKKRARGYRNIDNFINMIYFIAGKLKFDYPQYSI</sequence>
<dbReference type="KEGG" id="echi:FKX85_20270"/>
<feature type="domain" description="Transposase IS204/IS1001/IS1096/IS1165 helix-turn-helix" evidence="2">
    <location>
        <begin position="89"/>
        <end position="139"/>
    </location>
</feature>
<protein>
    <submittedName>
        <fullName evidence="3">ISL3 family transposase</fullName>
    </submittedName>
</protein>
<dbReference type="Pfam" id="PF01610">
    <property type="entry name" value="DDE_Tnp_ISL3"/>
    <property type="match status" value="1"/>
</dbReference>
<keyword evidence="4" id="KW-1185">Reference proteome</keyword>
<organism evidence="3 4">
    <name type="scientific">Echinicola soli</name>
    <dbReference type="NCBI Taxonomy" id="2591634"/>
    <lineage>
        <taxon>Bacteria</taxon>
        <taxon>Pseudomonadati</taxon>
        <taxon>Bacteroidota</taxon>
        <taxon>Cytophagia</taxon>
        <taxon>Cytophagales</taxon>
        <taxon>Cyclobacteriaceae</taxon>
        <taxon>Echinicola</taxon>
    </lineage>
</organism>
<feature type="domain" description="Transposase IS204/IS1001/IS1096/IS1165 DDE" evidence="1">
    <location>
        <begin position="155"/>
        <end position="389"/>
    </location>
</feature>
<evidence type="ECO:0000259" key="2">
    <source>
        <dbReference type="Pfam" id="PF13542"/>
    </source>
</evidence>
<accession>A0A514CN57</accession>
<dbReference type="Pfam" id="PF13542">
    <property type="entry name" value="HTH_Tnp_ISL3"/>
    <property type="match status" value="1"/>
</dbReference>
<gene>
    <name evidence="3" type="ORF">FKX85_20270</name>
</gene>
<evidence type="ECO:0000313" key="4">
    <source>
        <dbReference type="Proteomes" id="UP000316614"/>
    </source>
</evidence>
<dbReference type="AlphaFoldDB" id="A0A514CN57"/>
<evidence type="ECO:0000259" key="1">
    <source>
        <dbReference type="Pfam" id="PF01610"/>
    </source>
</evidence>
<dbReference type="Proteomes" id="UP000316614">
    <property type="component" value="Chromosome"/>
</dbReference>
<reference evidence="3 4" key="1">
    <citation type="submission" date="2019-06" db="EMBL/GenBank/DDBJ databases">
        <title>Echinicola alkalisoli sp. nov. isolated from saline soil.</title>
        <authorList>
            <person name="Sun J.-Q."/>
            <person name="Xu L."/>
        </authorList>
    </citation>
    <scope>NUCLEOTIDE SEQUENCE [LARGE SCALE GENOMIC DNA]</scope>
    <source>
        <strain evidence="3 4">LN3S3</strain>
    </source>
</reference>
<evidence type="ECO:0000313" key="3">
    <source>
        <dbReference type="EMBL" id="QDH81238.1"/>
    </source>
</evidence>
<dbReference type="RefSeq" id="WP_141616453.1">
    <property type="nucleotide sequence ID" value="NZ_CP041253.1"/>
</dbReference>
<dbReference type="OrthoDB" id="1428197at2"/>
<dbReference type="EMBL" id="CP041253">
    <property type="protein sequence ID" value="QDH81238.1"/>
    <property type="molecule type" value="Genomic_DNA"/>
</dbReference>
<dbReference type="InterPro" id="IPR032877">
    <property type="entry name" value="Transposase_HTH"/>
</dbReference>
<dbReference type="InterPro" id="IPR002560">
    <property type="entry name" value="Transposase_DDE"/>
</dbReference>
<name>A0A514CN57_9BACT</name>
<dbReference type="PANTHER" id="PTHR33498">
    <property type="entry name" value="TRANSPOSASE FOR INSERTION SEQUENCE ELEMENT IS1557"/>
    <property type="match status" value="1"/>
</dbReference>